<evidence type="ECO:0000256" key="7">
    <source>
        <dbReference type="PROSITE-ProRule" id="PRU00235"/>
    </source>
</evidence>
<dbReference type="EMBL" id="BRXZ01001276">
    <property type="protein sequence ID" value="GMH67110.1"/>
    <property type="molecule type" value="Genomic_DNA"/>
</dbReference>
<dbReference type="Proteomes" id="UP001165082">
    <property type="component" value="Unassembled WGS sequence"/>
</dbReference>
<feature type="region of interest" description="Actin-binding" evidence="8">
    <location>
        <begin position="626"/>
        <end position="648"/>
    </location>
</feature>
<keyword evidence="1" id="KW-0677">Repeat</keyword>
<dbReference type="InterPro" id="IPR001609">
    <property type="entry name" value="Myosin_head_motor_dom-like"/>
</dbReference>
<dbReference type="GO" id="GO:0003774">
    <property type="term" value="F:cytoskeletal motor activity"/>
    <property type="evidence" value="ECO:0007669"/>
    <property type="project" value="UniProtKB-UniRule"/>
</dbReference>
<feature type="compositionally biased region" description="Acidic residues" evidence="10">
    <location>
        <begin position="1812"/>
        <end position="1822"/>
    </location>
</feature>
<dbReference type="InterPro" id="IPR000048">
    <property type="entry name" value="IQ_motif_EF-hand-BS"/>
</dbReference>
<sequence>MADDFQFPSNPSIIENIKNRYAKDVIYTNAGSTLISVNPHKTVTTDDKTNSNIYDFPYMLKCRNRPSQAALNTQTRAKSTLLRVQPHPFIMADEAYENLRSNRQSQTIVIQGVGGTGKSENAKLMVNYLVNLKSLSESPPLPEPKKKRLPSGPLGLAENPFVLGPEITQFDKVLLAAMSTVECFSSARTATNDNSSRVGKFLKVYFGSSFDVAGAHFSTYMLEKSRVTHQPPTERSFHIFYQLILGGKNALKVKHKLKTMIDYAYLNNVRMQGINDEVEFNRTLENMKLLGFTDSDFDLIFSTLSAILELGNASFAGGDGNASIPPKSQESLTIVEGLLSLPKGSLSAAVLQKAIGTARGKTTTVEAKVDDAVAGRDGLAKTLYSSIFEFVVNKINATLATLSKGSMERAGHFGKNINGQPLSVGIVESYGFESSEKNGFETLVINYIEEKIQQQVTQSMFKGQLSQYSKEQLDFSSIDFIDNQDVVDLLDKKPQGLLCMLDEACRYPRNTDKSFLQKLTSTHMRKSSATNRVFEKDKSKDDLTFTVKNTYEDTVYDCEGFLEKNKDKLGSHISELLSSSSAKNLAAFFSDSSPSNEGVTTRSGSSSSSAAAASSATFAKKVKDDMDAICGEIAESSISLLRCIKPNSTKQGGNIDIALFENQLVKADILSSIRMRQDGFAYTSVFQGFYERFIIVIPTNTDPSLDLVPKPGCDYKKLCKTLLKELGKLAHINNPEATVQFGASSIFVKHRTYQAFEALRKVKFQDMDRAAVLLQATFRMGIKQKDHKSLKKGVSRAQASWRAVYYKNKYAQQKKAIAILQIQARGFVARKAYRENLHASKTIKNFYGKLKGRVRWRKLQTAVRSLHSLSRAYIVRMHVNRMLEAVQLLQDCARSFLRRNKIHYTRVRVALFIQGWVRGSLERSMMTEAVEYLANKRKERFRARAVKKAQNRWKSLMVRRRFKQLIQACKTLQRFARAHQQRGEFLAMRKAAVGLQSGFRGLTDRDRVREVRNEKMVREEQQAVYNANRNEAQNLANLNARRAQGLAGGKSRNFRYDLLDVDILVAINDVYPEGWSKNVITLDNEVAKRGRRITNVLVGAAHTVALTDTGEIYSWGWSDCGQLGHGSHQQEKYPRALETLMLQSQTSDLVAVDRAITGKMSIKQVAVGEDHTLALADTGRVFSWGGGKKGQLGHGDFKNSSYPRCIQALKWTTTSVVCGSAHSVSVGHNGSIYTWGQSVAMGGIVLSNANKSYQNAKGDISLPANMKDVLKAKIKRVCAGAKFTVGLTYDGDIYSWGDNSYGQLGEERDTDKPKMIEGLKLRRRHHAGIVNMSCGARHSLAVNSSGQVLSWGWNEFGQLGSGDTHALMGVHPVLGDLAGQHVCQVSAGFRHSAALTGDGDIFVWGMSALGARDGSGVPVIPTKEGLIAAGPAQKLNVVPLKIYRAGQNLTKAIELHSSWSRCTSGLNVTIRSKQAELPSNRDGSTDWNTYLLKKLNSILANGNRPEIDADLRDESREFVVRLVNSGANGSAFAPGSPSRKPPSLTIGRQFSYTLSSPGGSTIKKSPSKTSPAKTSPTRSKFAAKSTVVTERELREYKANDLRTFAHQLKNGLVKVAPRVEEKQLRGGKQELTFGEQSQNFFRKSFRGVRASNDEARERENGWDSNYNRKDLSNGDLVKRNFDITRELNRREMEKKQLEELSARKEQLPVELEEEKKKREAKMRLMEENKRRKKLEMTKLRKGHEGNTKIADGELLEFFAVEHLVAASNDNYTPAQVRTIYGRTKNDEAIVGRASPASPEVTLGAADESQQAEVEDHEWEDGEDPRVEDANNTSLTTVGGFMRKLSLGS</sequence>
<dbReference type="OrthoDB" id="370884at2759"/>
<dbReference type="SUPFAM" id="SSF52540">
    <property type="entry name" value="P-loop containing nucleoside triphosphate hydrolases"/>
    <property type="match status" value="1"/>
</dbReference>
<dbReference type="SUPFAM" id="SSF50985">
    <property type="entry name" value="RCC1/BLIP-II"/>
    <property type="match status" value="1"/>
</dbReference>
<dbReference type="PROSITE" id="PS00626">
    <property type="entry name" value="RCC1_2"/>
    <property type="match status" value="2"/>
</dbReference>
<dbReference type="Pfam" id="PF00063">
    <property type="entry name" value="Myosin_head"/>
    <property type="match status" value="1"/>
</dbReference>
<dbReference type="InterPro" id="IPR036961">
    <property type="entry name" value="Kinesin_motor_dom_sf"/>
</dbReference>
<keyword evidence="3 8" id="KW-0067">ATP-binding</keyword>
<organism evidence="12 13">
    <name type="scientific">Triparma retinervis</name>
    <dbReference type="NCBI Taxonomy" id="2557542"/>
    <lineage>
        <taxon>Eukaryota</taxon>
        <taxon>Sar</taxon>
        <taxon>Stramenopiles</taxon>
        <taxon>Ochrophyta</taxon>
        <taxon>Bolidophyceae</taxon>
        <taxon>Parmales</taxon>
        <taxon>Triparmaceae</taxon>
        <taxon>Triparma</taxon>
    </lineage>
</organism>
<comment type="caution">
    <text evidence="12">The sequence shown here is derived from an EMBL/GenBank/DDBJ whole genome shotgun (WGS) entry which is preliminary data.</text>
</comment>
<keyword evidence="5 8" id="KW-0505">Motor protein</keyword>
<dbReference type="PRINTS" id="PR00193">
    <property type="entry name" value="MYOSINHEAVY"/>
</dbReference>
<dbReference type="Gene3D" id="1.20.58.530">
    <property type="match status" value="1"/>
</dbReference>
<evidence type="ECO:0000256" key="9">
    <source>
        <dbReference type="SAM" id="Coils"/>
    </source>
</evidence>
<dbReference type="SMART" id="SM00015">
    <property type="entry name" value="IQ"/>
    <property type="match status" value="6"/>
</dbReference>
<dbReference type="Gene3D" id="1.20.5.4820">
    <property type="match status" value="1"/>
</dbReference>
<dbReference type="PANTHER" id="PTHR13140">
    <property type="entry name" value="MYOSIN"/>
    <property type="match status" value="1"/>
</dbReference>
<dbReference type="InterPro" id="IPR058923">
    <property type="entry name" value="RCC1-like_dom"/>
</dbReference>
<dbReference type="PROSITE" id="PS50096">
    <property type="entry name" value="IQ"/>
    <property type="match status" value="4"/>
</dbReference>
<dbReference type="PROSITE" id="PS51456">
    <property type="entry name" value="MYOSIN_MOTOR"/>
    <property type="match status" value="1"/>
</dbReference>
<dbReference type="GO" id="GO:0005524">
    <property type="term" value="F:ATP binding"/>
    <property type="evidence" value="ECO:0007669"/>
    <property type="project" value="UniProtKB-UniRule"/>
</dbReference>
<protein>
    <recommendedName>
        <fullName evidence="11">Myosin motor domain-containing protein</fullName>
    </recommendedName>
</protein>
<feature type="repeat" description="RCC1" evidence="7">
    <location>
        <begin position="1291"/>
        <end position="1345"/>
    </location>
</feature>
<evidence type="ECO:0000256" key="10">
    <source>
        <dbReference type="SAM" id="MobiDB-lite"/>
    </source>
</evidence>
<accession>A0A9W7ABV3</accession>
<comment type="similarity">
    <text evidence="8">Belongs to the TRAFAC class myosin-kinesin ATPase superfamily. Myosin family.</text>
</comment>
<feature type="binding site" evidence="8">
    <location>
        <begin position="112"/>
        <end position="119"/>
    </location>
    <ligand>
        <name>ATP</name>
        <dbReference type="ChEBI" id="CHEBI:30616"/>
    </ligand>
</feature>
<dbReference type="InterPro" id="IPR009091">
    <property type="entry name" value="RCC1/BLIP-II"/>
</dbReference>
<feature type="repeat" description="RCC1" evidence="7">
    <location>
        <begin position="1179"/>
        <end position="1229"/>
    </location>
</feature>
<keyword evidence="4 8" id="KW-0518">Myosin</keyword>
<feature type="repeat" description="RCC1" evidence="7">
    <location>
        <begin position="1346"/>
        <end position="1398"/>
    </location>
</feature>
<feature type="region of interest" description="Disordered" evidence="10">
    <location>
        <begin position="1794"/>
        <end position="1833"/>
    </location>
</feature>
<evidence type="ECO:0000259" key="11">
    <source>
        <dbReference type="PROSITE" id="PS51456"/>
    </source>
</evidence>
<feature type="coiled-coil region" evidence="9">
    <location>
        <begin position="1683"/>
        <end position="1737"/>
    </location>
</feature>
<feature type="compositionally biased region" description="Low complexity" evidence="10">
    <location>
        <begin position="1555"/>
        <end position="1580"/>
    </location>
</feature>
<feature type="repeat" description="RCC1" evidence="7">
    <location>
        <begin position="1110"/>
        <end position="1178"/>
    </location>
</feature>
<evidence type="ECO:0000256" key="3">
    <source>
        <dbReference type="ARBA" id="ARBA00022840"/>
    </source>
</evidence>
<dbReference type="GO" id="GO:0003779">
    <property type="term" value="F:actin binding"/>
    <property type="evidence" value="ECO:0007669"/>
    <property type="project" value="UniProtKB-KW"/>
</dbReference>
<evidence type="ECO:0000313" key="13">
    <source>
        <dbReference type="Proteomes" id="UP001165082"/>
    </source>
</evidence>
<keyword evidence="9" id="KW-0175">Coiled coil</keyword>
<dbReference type="PROSITE" id="PS50012">
    <property type="entry name" value="RCC1_3"/>
    <property type="match status" value="5"/>
</dbReference>
<gene>
    <name evidence="12" type="ORF">TrRE_jg1086</name>
</gene>
<reference evidence="12" key="1">
    <citation type="submission" date="2022-07" db="EMBL/GenBank/DDBJ databases">
        <title>Genome analysis of Parmales, a sister group of diatoms, reveals the evolutionary specialization of diatoms from phago-mixotrophs to photoautotrophs.</title>
        <authorList>
            <person name="Ban H."/>
            <person name="Sato S."/>
            <person name="Yoshikawa S."/>
            <person name="Kazumasa Y."/>
            <person name="Nakamura Y."/>
            <person name="Ichinomiya M."/>
            <person name="Saitoh K."/>
            <person name="Sato N."/>
            <person name="Blanc-Mathieu R."/>
            <person name="Endo H."/>
            <person name="Kuwata A."/>
            <person name="Ogata H."/>
        </authorList>
    </citation>
    <scope>NUCLEOTIDE SEQUENCE</scope>
</reference>
<dbReference type="InterPro" id="IPR027417">
    <property type="entry name" value="P-loop_NTPase"/>
</dbReference>
<proteinExistence type="inferred from homology"/>
<dbReference type="Gene3D" id="1.20.5.190">
    <property type="match status" value="1"/>
</dbReference>
<dbReference type="CDD" id="cd00124">
    <property type="entry name" value="MYSc"/>
    <property type="match status" value="1"/>
</dbReference>
<evidence type="ECO:0000256" key="2">
    <source>
        <dbReference type="ARBA" id="ARBA00022741"/>
    </source>
</evidence>
<name>A0A9W7ABV3_9STRA</name>
<evidence type="ECO:0000256" key="4">
    <source>
        <dbReference type="ARBA" id="ARBA00023123"/>
    </source>
</evidence>
<keyword evidence="13" id="KW-1185">Reference proteome</keyword>
<evidence type="ECO:0000256" key="8">
    <source>
        <dbReference type="PROSITE-ProRule" id="PRU00782"/>
    </source>
</evidence>
<evidence type="ECO:0000313" key="12">
    <source>
        <dbReference type="EMBL" id="GMH67110.1"/>
    </source>
</evidence>
<feature type="domain" description="Myosin motor" evidence="11">
    <location>
        <begin position="1"/>
        <end position="761"/>
    </location>
</feature>
<keyword evidence="2 8" id="KW-0547">Nucleotide-binding</keyword>
<dbReference type="Gene3D" id="1.20.120.720">
    <property type="entry name" value="Myosin VI head, motor domain, U50 subdomain"/>
    <property type="match status" value="1"/>
</dbReference>
<evidence type="ECO:0000256" key="1">
    <source>
        <dbReference type="ARBA" id="ARBA00022737"/>
    </source>
</evidence>
<evidence type="ECO:0000256" key="5">
    <source>
        <dbReference type="ARBA" id="ARBA00023175"/>
    </source>
</evidence>
<dbReference type="Gene3D" id="2.130.10.30">
    <property type="entry name" value="Regulator of chromosome condensation 1/beta-lactamase-inhibitor protein II"/>
    <property type="match status" value="2"/>
</dbReference>
<dbReference type="Gene3D" id="1.10.10.820">
    <property type="match status" value="1"/>
</dbReference>
<feature type="repeat" description="RCC1" evidence="7">
    <location>
        <begin position="1230"/>
        <end position="1290"/>
    </location>
</feature>
<dbReference type="GO" id="GO:0016459">
    <property type="term" value="C:myosin complex"/>
    <property type="evidence" value="ECO:0007669"/>
    <property type="project" value="UniProtKB-KW"/>
</dbReference>
<keyword evidence="6 8" id="KW-0009">Actin-binding</keyword>
<dbReference type="Gene3D" id="3.40.850.10">
    <property type="entry name" value="Kinesin motor domain"/>
    <property type="match status" value="1"/>
</dbReference>
<dbReference type="InterPro" id="IPR000408">
    <property type="entry name" value="Reg_chr_condens"/>
</dbReference>
<dbReference type="Pfam" id="PF25390">
    <property type="entry name" value="WD40_RLD"/>
    <property type="match status" value="1"/>
</dbReference>
<evidence type="ECO:0000256" key="6">
    <source>
        <dbReference type="ARBA" id="ARBA00023203"/>
    </source>
</evidence>
<feature type="region of interest" description="Disordered" evidence="10">
    <location>
        <begin position="1554"/>
        <end position="1586"/>
    </location>
</feature>
<dbReference type="SMART" id="SM00242">
    <property type="entry name" value="MYSc"/>
    <property type="match status" value="1"/>
</dbReference>